<organism evidence="1 2">
    <name type="scientific">Popillia japonica</name>
    <name type="common">Japanese beetle</name>
    <dbReference type="NCBI Taxonomy" id="7064"/>
    <lineage>
        <taxon>Eukaryota</taxon>
        <taxon>Metazoa</taxon>
        <taxon>Ecdysozoa</taxon>
        <taxon>Arthropoda</taxon>
        <taxon>Hexapoda</taxon>
        <taxon>Insecta</taxon>
        <taxon>Pterygota</taxon>
        <taxon>Neoptera</taxon>
        <taxon>Endopterygota</taxon>
        <taxon>Coleoptera</taxon>
        <taxon>Polyphaga</taxon>
        <taxon>Scarabaeiformia</taxon>
        <taxon>Scarabaeidae</taxon>
        <taxon>Rutelinae</taxon>
        <taxon>Popillia</taxon>
    </lineage>
</organism>
<dbReference type="AlphaFoldDB" id="A0AAW1IF73"/>
<gene>
    <name evidence="1" type="ORF">QE152_g35749</name>
</gene>
<accession>A0AAW1IF73</accession>
<comment type="caution">
    <text evidence="1">The sequence shown here is derived from an EMBL/GenBank/DDBJ whole genome shotgun (WGS) entry which is preliminary data.</text>
</comment>
<reference evidence="1 2" key="1">
    <citation type="journal article" date="2024" name="BMC Genomics">
        <title>De novo assembly and annotation of Popillia japonica's genome with initial clues to its potential as an invasive pest.</title>
        <authorList>
            <person name="Cucini C."/>
            <person name="Boschi S."/>
            <person name="Funari R."/>
            <person name="Cardaioli E."/>
            <person name="Iannotti N."/>
            <person name="Marturano G."/>
            <person name="Paoli F."/>
            <person name="Bruttini M."/>
            <person name="Carapelli A."/>
            <person name="Frati F."/>
            <person name="Nardi F."/>
        </authorList>
    </citation>
    <scope>NUCLEOTIDE SEQUENCE [LARGE SCALE GENOMIC DNA]</scope>
    <source>
        <strain evidence="1">DMR45628</strain>
    </source>
</reference>
<keyword evidence="2" id="KW-1185">Reference proteome</keyword>
<proteinExistence type="predicted"/>
<dbReference type="EMBL" id="JASPKY010000604">
    <property type="protein sequence ID" value="KAK9688159.1"/>
    <property type="molecule type" value="Genomic_DNA"/>
</dbReference>
<evidence type="ECO:0000313" key="2">
    <source>
        <dbReference type="Proteomes" id="UP001458880"/>
    </source>
</evidence>
<dbReference type="Proteomes" id="UP001458880">
    <property type="component" value="Unassembled WGS sequence"/>
</dbReference>
<evidence type="ECO:0000313" key="1">
    <source>
        <dbReference type="EMBL" id="KAK9688159.1"/>
    </source>
</evidence>
<name>A0AAW1IF73_POPJA</name>
<sequence length="85" mass="9713">MDSILNNYCNRNLNRQVGNGDCTINVITPEDFEKAQEIIRRRSLYLKPVFLNENQRKFANPISYLGGPQLPVKSRSSIESVLSID</sequence>
<protein>
    <submittedName>
        <fullName evidence="1">Uncharacterized protein</fullName>
    </submittedName>
</protein>